<reference evidence="1" key="1">
    <citation type="journal article" date="2020" name="Nature">
        <title>Giant virus diversity and host interactions through global metagenomics.</title>
        <authorList>
            <person name="Schulz F."/>
            <person name="Roux S."/>
            <person name="Paez-Espino D."/>
            <person name="Jungbluth S."/>
            <person name="Walsh D.A."/>
            <person name="Denef V.J."/>
            <person name="McMahon K.D."/>
            <person name="Konstantinidis K.T."/>
            <person name="Eloe-Fadrosh E.A."/>
            <person name="Kyrpides N.C."/>
            <person name="Woyke T."/>
        </authorList>
    </citation>
    <scope>NUCLEOTIDE SEQUENCE</scope>
    <source>
        <strain evidence="1">GVMAG-M-3300023184-184</strain>
    </source>
</reference>
<name>A0A6C0I0W1_9ZZZZ</name>
<dbReference type="EMBL" id="MN740057">
    <property type="protein sequence ID" value="QHT86027.1"/>
    <property type="molecule type" value="Genomic_DNA"/>
</dbReference>
<organism evidence="1">
    <name type="scientific">viral metagenome</name>
    <dbReference type="NCBI Taxonomy" id="1070528"/>
    <lineage>
        <taxon>unclassified sequences</taxon>
        <taxon>metagenomes</taxon>
        <taxon>organismal metagenomes</taxon>
    </lineage>
</organism>
<accession>A0A6C0I0W1</accession>
<protein>
    <submittedName>
        <fullName evidence="1">Uncharacterized protein</fullName>
    </submittedName>
</protein>
<dbReference type="AlphaFoldDB" id="A0A6C0I0W1"/>
<sequence>MENLAIIITGQLRTFFTNANNDFLKMIKLSKMKYANIFVICVINPSKESDISELYTFLNNHNISNRIIDYSLYKNEYDEKCIRKFNDPKMEEMIKLYWSSPKRAHIGISNPKQYSYNSTLIQYHQLQIGIRTLKKYIDESNISFDTICKTRFDCKYPTDFCPYIENKNNIIDTIAFNENNVNIIKQNMDQYGINTIDDLILFNKKTRLKLPHGHIPYEHHALALGGMACYNYESLENVRRNGIENILYSFNDYFYFAKTDIFLKLEKILDDSCLITCNNPDLYNHYFCPESQFIIFCLYNKIDIIMYPECFYDTMIYR</sequence>
<proteinExistence type="predicted"/>
<evidence type="ECO:0000313" key="1">
    <source>
        <dbReference type="EMBL" id="QHT86027.1"/>
    </source>
</evidence>